<dbReference type="InterPro" id="IPR047348">
    <property type="entry name" value="XRCC3-like_C"/>
</dbReference>
<dbReference type="SUPFAM" id="SSF52540">
    <property type="entry name" value="P-loop containing nucleoside triphosphate hydrolases"/>
    <property type="match status" value="1"/>
</dbReference>
<dbReference type="GO" id="GO:0033065">
    <property type="term" value="C:Rad51C-XRCC3 complex"/>
    <property type="evidence" value="ECO:0007669"/>
    <property type="project" value="TreeGrafter"/>
</dbReference>
<dbReference type="GO" id="GO:0045003">
    <property type="term" value="P:double-strand break repair via synthesis-dependent strand annealing"/>
    <property type="evidence" value="ECO:0007669"/>
    <property type="project" value="TreeGrafter"/>
</dbReference>
<keyword evidence="4" id="KW-0067">ATP-binding</keyword>
<dbReference type="Gene3D" id="3.40.50.300">
    <property type="entry name" value="P-loop containing nucleotide triphosphate hydrolases"/>
    <property type="match status" value="1"/>
</dbReference>
<dbReference type="GO" id="GO:0071140">
    <property type="term" value="P:resolution of mitotic recombination intermediates"/>
    <property type="evidence" value="ECO:0007669"/>
    <property type="project" value="TreeGrafter"/>
</dbReference>
<dbReference type="Pfam" id="PF08423">
    <property type="entry name" value="Rad51"/>
    <property type="match status" value="1"/>
</dbReference>
<dbReference type="PANTHER" id="PTHR46487">
    <property type="entry name" value="DNA REPAIR PROTEIN XRCC3"/>
    <property type="match status" value="1"/>
</dbReference>
<keyword evidence="9" id="KW-1185">Reference proteome</keyword>
<evidence type="ECO:0000256" key="4">
    <source>
        <dbReference type="ARBA" id="ARBA00022840"/>
    </source>
</evidence>
<sequence length="376" mass="41512">MGNIWGKVCTSSLNSRITNILYSAAGKTQLALQLSLCIQLPRSMGGLEGSACYLTTSSTLPTARLHQISRTRNIFSGDVCGLAHVHTISTPTISVLINVLINILPSFISSQASNSSMKPVRILVIDALAELFHSSPQTSSSTLFERSKNISEISLLLHNIATAYHIAVIVLNEVVDAFDHANNSEAMEGYDYLVYNDQSKWFNKADSVPGENLKEASLGLTWSNQINTRILLSRTGRRRHLDDNELAPRKRLRIDYQHTEEQSKEADQLDDEPALIRRLSVVFSSISEPISMDYIVSEQGITCLSGTGGHPHQHSSVPEPSTLPPVDICETPNVDPFSSTTAAPIEEEWDRLSFDEGAYDDFDWDALEQQLTQIPA</sequence>
<dbReference type="OrthoDB" id="1861185at2759"/>
<dbReference type="GO" id="GO:0000400">
    <property type="term" value="F:four-way junction DNA binding"/>
    <property type="evidence" value="ECO:0007669"/>
    <property type="project" value="TreeGrafter"/>
</dbReference>
<reference evidence="8 9" key="1">
    <citation type="journal article" date="2019" name="Nat. Ecol. Evol.">
        <title>Megaphylogeny resolves global patterns of mushroom evolution.</title>
        <authorList>
            <person name="Varga T."/>
            <person name="Krizsan K."/>
            <person name="Foldi C."/>
            <person name="Dima B."/>
            <person name="Sanchez-Garcia M."/>
            <person name="Sanchez-Ramirez S."/>
            <person name="Szollosi G.J."/>
            <person name="Szarkandi J.G."/>
            <person name="Papp V."/>
            <person name="Albert L."/>
            <person name="Andreopoulos W."/>
            <person name="Angelini C."/>
            <person name="Antonin V."/>
            <person name="Barry K.W."/>
            <person name="Bougher N.L."/>
            <person name="Buchanan P."/>
            <person name="Buyck B."/>
            <person name="Bense V."/>
            <person name="Catcheside P."/>
            <person name="Chovatia M."/>
            <person name="Cooper J."/>
            <person name="Damon W."/>
            <person name="Desjardin D."/>
            <person name="Finy P."/>
            <person name="Geml J."/>
            <person name="Haridas S."/>
            <person name="Hughes K."/>
            <person name="Justo A."/>
            <person name="Karasinski D."/>
            <person name="Kautmanova I."/>
            <person name="Kiss B."/>
            <person name="Kocsube S."/>
            <person name="Kotiranta H."/>
            <person name="LaButti K.M."/>
            <person name="Lechner B.E."/>
            <person name="Liimatainen K."/>
            <person name="Lipzen A."/>
            <person name="Lukacs Z."/>
            <person name="Mihaltcheva S."/>
            <person name="Morgado L.N."/>
            <person name="Niskanen T."/>
            <person name="Noordeloos M.E."/>
            <person name="Ohm R.A."/>
            <person name="Ortiz-Santana B."/>
            <person name="Ovrebo C."/>
            <person name="Racz N."/>
            <person name="Riley R."/>
            <person name="Savchenko A."/>
            <person name="Shiryaev A."/>
            <person name="Soop K."/>
            <person name="Spirin V."/>
            <person name="Szebenyi C."/>
            <person name="Tomsovsky M."/>
            <person name="Tulloss R.E."/>
            <person name="Uehling J."/>
            <person name="Grigoriev I.V."/>
            <person name="Vagvolgyi C."/>
            <person name="Papp T."/>
            <person name="Martin F.M."/>
            <person name="Miettinen O."/>
            <person name="Hibbett D.S."/>
            <person name="Nagy L.G."/>
        </authorList>
    </citation>
    <scope>NUCLEOTIDE SEQUENCE [LARGE SCALE GENOMIC DNA]</scope>
    <source>
        <strain evidence="8 9">CBS 166.37</strain>
    </source>
</reference>
<dbReference type="GO" id="GO:0005657">
    <property type="term" value="C:replication fork"/>
    <property type="evidence" value="ECO:0007669"/>
    <property type="project" value="TreeGrafter"/>
</dbReference>
<evidence type="ECO:0000259" key="7">
    <source>
        <dbReference type="Pfam" id="PF08423"/>
    </source>
</evidence>
<evidence type="ECO:0000313" key="8">
    <source>
        <dbReference type="EMBL" id="TFK42933.1"/>
    </source>
</evidence>
<proteinExistence type="predicted"/>
<evidence type="ECO:0000313" key="9">
    <source>
        <dbReference type="Proteomes" id="UP000308652"/>
    </source>
</evidence>
<evidence type="ECO:0000256" key="6">
    <source>
        <dbReference type="ARBA" id="ARBA00023242"/>
    </source>
</evidence>
<keyword evidence="6" id="KW-0539">Nucleus</keyword>
<dbReference type="Proteomes" id="UP000308652">
    <property type="component" value="Unassembled WGS sequence"/>
</dbReference>
<protein>
    <recommendedName>
        <fullName evidence="7">Rad51-like C-terminal domain-containing protein</fullName>
    </recommendedName>
</protein>
<keyword evidence="2" id="KW-0547">Nucleotide-binding</keyword>
<dbReference type="STRING" id="68775.A0A5C3MDU2"/>
<comment type="subcellular location">
    <subcellularLocation>
        <location evidence="1">Nucleus</location>
    </subcellularLocation>
</comment>
<feature type="domain" description="Rad51-like C-terminal" evidence="7">
    <location>
        <begin position="24"/>
        <end position="181"/>
    </location>
</feature>
<evidence type="ECO:0000256" key="1">
    <source>
        <dbReference type="ARBA" id="ARBA00004123"/>
    </source>
</evidence>
<gene>
    <name evidence="8" type="ORF">BDQ12DRAFT_299919</name>
</gene>
<keyword evidence="3" id="KW-0227">DNA damage</keyword>
<organism evidence="8 9">
    <name type="scientific">Crucibulum laeve</name>
    <dbReference type="NCBI Taxonomy" id="68775"/>
    <lineage>
        <taxon>Eukaryota</taxon>
        <taxon>Fungi</taxon>
        <taxon>Dikarya</taxon>
        <taxon>Basidiomycota</taxon>
        <taxon>Agaricomycotina</taxon>
        <taxon>Agaricomycetes</taxon>
        <taxon>Agaricomycetidae</taxon>
        <taxon>Agaricales</taxon>
        <taxon>Agaricineae</taxon>
        <taxon>Nidulariaceae</taxon>
        <taxon>Crucibulum</taxon>
    </lineage>
</organism>
<accession>A0A5C3MDU2</accession>
<dbReference type="GO" id="GO:0005524">
    <property type="term" value="F:ATP binding"/>
    <property type="evidence" value="ECO:0007669"/>
    <property type="project" value="UniProtKB-KW"/>
</dbReference>
<evidence type="ECO:0000256" key="3">
    <source>
        <dbReference type="ARBA" id="ARBA00022763"/>
    </source>
</evidence>
<evidence type="ECO:0000256" key="2">
    <source>
        <dbReference type="ARBA" id="ARBA00022741"/>
    </source>
</evidence>
<dbReference type="InterPro" id="IPR027417">
    <property type="entry name" value="P-loop_NTPase"/>
</dbReference>
<dbReference type="InterPro" id="IPR013632">
    <property type="entry name" value="Rad51_C"/>
</dbReference>
<dbReference type="GO" id="GO:0090656">
    <property type="term" value="P:t-circle formation"/>
    <property type="evidence" value="ECO:0007669"/>
    <property type="project" value="TreeGrafter"/>
</dbReference>
<name>A0A5C3MDU2_9AGAR</name>
<dbReference type="AlphaFoldDB" id="A0A5C3MDU2"/>
<evidence type="ECO:0000256" key="5">
    <source>
        <dbReference type="ARBA" id="ARBA00023204"/>
    </source>
</evidence>
<dbReference type="PANTHER" id="PTHR46487:SF1">
    <property type="entry name" value="DNA REPAIR PROTEIN XRCC3"/>
    <property type="match status" value="1"/>
</dbReference>
<dbReference type="CDD" id="cd19491">
    <property type="entry name" value="XRCC3"/>
    <property type="match status" value="1"/>
</dbReference>
<dbReference type="GO" id="GO:0000722">
    <property type="term" value="P:telomere maintenance via recombination"/>
    <property type="evidence" value="ECO:0007669"/>
    <property type="project" value="TreeGrafter"/>
</dbReference>
<keyword evidence="5" id="KW-0234">DNA repair</keyword>
<dbReference type="EMBL" id="ML213592">
    <property type="protein sequence ID" value="TFK42933.1"/>
    <property type="molecule type" value="Genomic_DNA"/>
</dbReference>